<keyword evidence="6" id="KW-0963">Cytoplasm</keyword>
<keyword evidence="11 16" id="KW-0863">Zinc-finger</keyword>
<dbReference type="GO" id="GO:0016567">
    <property type="term" value="P:protein ubiquitination"/>
    <property type="evidence" value="ECO:0007669"/>
    <property type="project" value="InterPro"/>
</dbReference>
<dbReference type="AlphaFoldDB" id="A0A7R9PCV1"/>
<dbReference type="SUPFAM" id="SSF57850">
    <property type="entry name" value="RING/U-box"/>
    <property type="match status" value="1"/>
</dbReference>
<comment type="subcellular location">
    <subcellularLocation>
        <location evidence="3">Cytoplasm</location>
    </subcellularLocation>
    <subcellularLocation>
        <location evidence="2">Nucleus</location>
        <location evidence="2">PML body</location>
    </subcellularLocation>
</comment>
<evidence type="ECO:0000256" key="7">
    <source>
        <dbReference type="ARBA" id="ARBA00022574"/>
    </source>
</evidence>
<feature type="coiled-coil region" evidence="17">
    <location>
        <begin position="88"/>
        <end position="129"/>
    </location>
</feature>
<evidence type="ECO:0000256" key="10">
    <source>
        <dbReference type="ARBA" id="ARBA00022763"/>
    </source>
</evidence>
<dbReference type="PROSITE" id="PS50089">
    <property type="entry name" value="ZF_RING_2"/>
    <property type="match status" value="1"/>
</dbReference>
<evidence type="ECO:0000256" key="12">
    <source>
        <dbReference type="ARBA" id="ARBA00022786"/>
    </source>
</evidence>
<dbReference type="InterPro" id="IPR013083">
    <property type="entry name" value="Znf_RING/FYVE/PHD"/>
</dbReference>
<dbReference type="GO" id="GO:0036297">
    <property type="term" value="P:interstrand cross-link repair"/>
    <property type="evidence" value="ECO:0007669"/>
    <property type="project" value="InterPro"/>
</dbReference>
<evidence type="ECO:0000256" key="13">
    <source>
        <dbReference type="ARBA" id="ARBA00022833"/>
    </source>
</evidence>
<accession>A0A7R9PCV1</accession>
<evidence type="ECO:0000256" key="6">
    <source>
        <dbReference type="ARBA" id="ARBA00022490"/>
    </source>
</evidence>
<dbReference type="SMART" id="SM00320">
    <property type="entry name" value="WD40"/>
    <property type="match status" value="2"/>
</dbReference>
<keyword evidence="13" id="KW-0862">Zinc</keyword>
<dbReference type="PANTHER" id="PTHR16047:SF7">
    <property type="entry name" value="E3 UBIQUITIN-PROTEIN LIGASE RFWD3"/>
    <property type="match status" value="1"/>
</dbReference>
<evidence type="ECO:0000256" key="4">
    <source>
        <dbReference type="ARBA" id="ARBA00004906"/>
    </source>
</evidence>
<dbReference type="CDD" id="cd16450">
    <property type="entry name" value="mRING-C3HGC3_RFWD3"/>
    <property type="match status" value="1"/>
</dbReference>
<feature type="compositionally biased region" description="Basic and acidic residues" evidence="18">
    <location>
        <begin position="453"/>
        <end position="465"/>
    </location>
</feature>
<keyword evidence="8" id="KW-0808">Transferase</keyword>
<evidence type="ECO:0000256" key="16">
    <source>
        <dbReference type="PROSITE-ProRule" id="PRU00175"/>
    </source>
</evidence>
<dbReference type="InterPro" id="IPR036322">
    <property type="entry name" value="WD40_repeat_dom_sf"/>
</dbReference>
<dbReference type="Pfam" id="PF13639">
    <property type="entry name" value="zf-RING_2"/>
    <property type="match status" value="1"/>
</dbReference>
<evidence type="ECO:0000256" key="8">
    <source>
        <dbReference type="ARBA" id="ARBA00022679"/>
    </source>
</evidence>
<dbReference type="EC" id="2.3.2.27" evidence="5"/>
<dbReference type="InterPro" id="IPR001841">
    <property type="entry name" value="Znf_RING"/>
</dbReference>
<dbReference type="SUPFAM" id="SSF50978">
    <property type="entry name" value="WD40 repeat-like"/>
    <property type="match status" value="1"/>
</dbReference>
<keyword evidence="11 16" id="KW-0479">Metal-binding</keyword>
<dbReference type="PANTHER" id="PTHR16047">
    <property type="entry name" value="RFWD3 PROTEIN"/>
    <property type="match status" value="1"/>
</dbReference>
<organism evidence="20">
    <name type="scientific">Timema californicum</name>
    <name type="common">California timema</name>
    <name type="synonym">Walking stick</name>
    <dbReference type="NCBI Taxonomy" id="61474"/>
    <lineage>
        <taxon>Eukaryota</taxon>
        <taxon>Metazoa</taxon>
        <taxon>Ecdysozoa</taxon>
        <taxon>Arthropoda</taxon>
        <taxon>Hexapoda</taxon>
        <taxon>Insecta</taxon>
        <taxon>Pterygota</taxon>
        <taxon>Neoptera</taxon>
        <taxon>Polyneoptera</taxon>
        <taxon>Phasmatodea</taxon>
        <taxon>Timematodea</taxon>
        <taxon>Timematoidea</taxon>
        <taxon>Timematidae</taxon>
        <taxon>Timema</taxon>
    </lineage>
</organism>
<keyword evidence="14" id="KW-0234">DNA repair</keyword>
<keyword evidence="10" id="KW-0227">DNA damage</keyword>
<evidence type="ECO:0000256" key="11">
    <source>
        <dbReference type="ARBA" id="ARBA00022771"/>
    </source>
</evidence>
<reference evidence="20" key="1">
    <citation type="submission" date="2020-11" db="EMBL/GenBank/DDBJ databases">
        <authorList>
            <person name="Tran Van P."/>
        </authorList>
    </citation>
    <scope>NUCLEOTIDE SEQUENCE</scope>
</reference>
<dbReference type="GO" id="GO:0016605">
    <property type="term" value="C:PML body"/>
    <property type="evidence" value="ECO:0007669"/>
    <property type="project" value="UniProtKB-SubCell"/>
</dbReference>
<dbReference type="GO" id="GO:0008270">
    <property type="term" value="F:zinc ion binding"/>
    <property type="evidence" value="ECO:0007669"/>
    <property type="project" value="UniProtKB-KW"/>
</dbReference>
<dbReference type="InterPro" id="IPR056527">
    <property type="entry name" value="WD40_RFWD3"/>
</dbReference>
<evidence type="ECO:0000256" key="5">
    <source>
        <dbReference type="ARBA" id="ARBA00012483"/>
    </source>
</evidence>
<evidence type="ECO:0000313" key="20">
    <source>
        <dbReference type="EMBL" id="CAD7578116.1"/>
    </source>
</evidence>
<feature type="region of interest" description="Disordered" evidence="18">
    <location>
        <begin position="440"/>
        <end position="465"/>
    </location>
</feature>
<protein>
    <recommendedName>
        <fullName evidence="5">RING-type E3 ubiquitin transferase</fullName>
        <ecNumber evidence="5">2.3.2.27</ecNumber>
    </recommendedName>
</protein>
<keyword evidence="9" id="KW-0677">Repeat</keyword>
<feature type="domain" description="RING-type" evidence="19">
    <location>
        <begin position="18"/>
        <end position="64"/>
    </location>
</feature>
<dbReference type="InterPro" id="IPR001680">
    <property type="entry name" value="WD40_rpt"/>
</dbReference>
<evidence type="ECO:0000256" key="17">
    <source>
        <dbReference type="SAM" id="Coils"/>
    </source>
</evidence>
<gene>
    <name evidence="20" type="ORF">TCMB3V08_LOCUS10657</name>
</gene>
<evidence type="ECO:0000256" key="9">
    <source>
        <dbReference type="ARBA" id="ARBA00022737"/>
    </source>
</evidence>
<evidence type="ECO:0000256" key="3">
    <source>
        <dbReference type="ARBA" id="ARBA00004496"/>
    </source>
</evidence>
<dbReference type="SMART" id="SM00184">
    <property type="entry name" value="RING"/>
    <property type="match status" value="1"/>
</dbReference>
<keyword evidence="12" id="KW-0833">Ubl conjugation pathway</keyword>
<keyword evidence="17" id="KW-0175">Coiled coil</keyword>
<dbReference type="Pfam" id="PF23419">
    <property type="entry name" value="WD40_RFWD3"/>
    <property type="match status" value="1"/>
</dbReference>
<sequence>MGTKIKLDSEEKEDGNTCPICLETFTNFGNHRLVSIDCGHLFGKKCIERWIRECVGQQFCPQCKGHANWGDIRPLYTNNVVVMDVFEKDSLKEKLKEMASANSSLNAELEEAKNGRKQLEEQLKILKNGDSKLNSPRYSADYFSSGYGIWKLNTKDFRPLQCGFLHQNPIQDMKFQPRENLLLTASLDRCAKLLDMTSNTVAQTYNADVPLLSCCWNEQNSNNFFVGGEKGQVLEYDIRRNILLNKLEEFIDNSPVVSLASFSPKTFGSHRGGIFACRHNSCWSYELHNNYLPEVLPIQGPFFSLSFSDPTDYLLVSSRPRESLSSTQNMLYRVCQSKDKKRNCKVYTPVTTFFDERLKALPSLQTVNTLQGVPVYDENFFNISHIPIVQPTLISFQGDINSIRDYTVHIHNHVTVPFNEIVRDFVQSKASKENYLQQEATAKQSADQQVKARMQERVGEEAEKEKRWRRRRGGGLLIRLQGRVRVRALE</sequence>
<evidence type="ECO:0000256" key="1">
    <source>
        <dbReference type="ARBA" id="ARBA00000900"/>
    </source>
</evidence>
<dbReference type="InterPro" id="IPR037381">
    <property type="entry name" value="RFWD3"/>
</dbReference>
<evidence type="ECO:0000256" key="15">
    <source>
        <dbReference type="ARBA" id="ARBA00023242"/>
    </source>
</evidence>
<evidence type="ECO:0000256" key="2">
    <source>
        <dbReference type="ARBA" id="ARBA00004322"/>
    </source>
</evidence>
<dbReference type="Gene3D" id="2.130.10.10">
    <property type="entry name" value="YVTN repeat-like/Quinoprotein amine dehydrogenase"/>
    <property type="match status" value="1"/>
</dbReference>
<dbReference type="GO" id="GO:0005737">
    <property type="term" value="C:cytoplasm"/>
    <property type="evidence" value="ECO:0007669"/>
    <property type="project" value="UniProtKB-SubCell"/>
</dbReference>
<comment type="pathway">
    <text evidence="4">Protein modification; protein ubiquitination.</text>
</comment>
<keyword evidence="7" id="KW-0853">WD repeat</keyword>
<keyword evidence="15" id="KW-0539">Nucleus</keyword>
<comment type="catalytic activity">
    <reaction evidence="1">
        <text>S-ubiquitinyl-[E2 ubiquitin-conjugating enzyme]-L-cysteine + [acceptor protein]-L-lysine = [E2 ubiquitin-conjugating enzyme]-L-cysteine + N(6)-ubiquitinyl-[acceptor protein]-L-lysine.</text>
        <dbReference type="EC" id="2.3.2.27"/>
    </reaction>
</comment>
<proteinExistence type="predicted"/>
<evidence type="ECO:0000256" key="14">
    <source>
        <dbReference type="ARBA" id="ARBA00023204"/>
    </source>
</evidence>
<evidence type="ECO:0000259" key="19">
    <source>
        <dbReference type="PROSITE" id="PS50089"/>
    </source>
</evidence>
<dbReference type="Gene3D" id="3.30.40.10">
    <property type="entry name" value="Zinc/RING finger domain, C3HC4 (zinc finger)"/>
    <property type="match status" value="1"/>
</dbReference>
<dbReference type="GO" id="GO:0061630">
    <property type="term" value="F:ubiquitin protein ligase activity"/>
    <property type="evidence" value="ECO:0007669"/>
    <property type="project" value="UniProtKB-EC"/>
</dbReference>
<dbReference type="EMBL" id="OE186863">
    <property type="protein sequence ID" value="CAD7578116.1"/>
    <property type="molecule type" value="Genomic_DNA"/>
</dbReference>
<evidence type="ECO:0000256" key="18">
    <source>
        <dbReference type="SAM" id="MobiDB-lite"/>
    </source>
</evidence>
<name>A0A7R9PCV1_TIMCA</name>
<dbReference type="InterPro" id="IPR015943">
    <property type="entry name" value="WD40/YVTN_repeat-like_dom_sf"/>
</dbReference>